<dbReference type="OrthoDB" id="2426577at2759"/>
<dbReference type="AlphaFoldDB" id="A0A9N9HVG7"/>
<gene>
    <name evidence="1" type="ORF">FCALED_LOCUS13765</name>
</gene>
<comment type="caution">
    <text evidence="1">The sequence shown here is derived from an EMBL/GenBank/DDBJ whole genome shotgun (WGS) entry which is preliminary data.</text>
</comment>
<evidence type="ECO:0000313" key="1">
    <source>
        <dbReference type="EMBL" id="CAG8707402.1"/>
    </source>
</evidence>
<protein>
    <submittedName>
        <fullName evidence="1">3681_t:CDS:1</fullName>
    </submittedName>
</protein>
<evidence type="ECO:0000313" key="2">
    <source>
        <dbReference type="Proteomes" id="UP000789570"/>
    </source>
</evidence>
<sequence length="116" mass="13650">MYKQSALENDGVELNFMNDENKYSPRNDQELCEFLCRFVSKGIFRFTVFIETLSKPFNSWTFLKVCELYELSDNPNSDIDVYHRFHCGSADLDNEKSKAVLKHLMAELDLRKKTTH</sequence>
<keyword evidence="2" id="KW-1185">Reference proteome</keyword>
<organism evidence="1 2">
    <name type="scientific">Funneliformis caledonium</name>
    <dbReference type="NCBI Taxonomy" id="1117310"/>
    <lineage>
        <taxon>Eukaryota</taxon>
        <taxon>Fungi</taxon>
        <taxon>Fungi incertae sedis</taxon>
        <taxon>Mucoromycota</taxon>
        <taxon>Glomeromycotina</taxon>
        <taxon>Glomeromycetes</taxon>
        <taxon>Glomerales</taxon>
        <taxon>Glomeraceae</taxon>
        <taxon>Funneliformis</taxon>
    </lineage>
</organism>
<dbReference type="Proteomes" id="UP000789570">
    <property type="component" value="Unassembled WGS sequence"/>
</dbReference>
<proteinExistence type="predicted"/>
<reference evidence="1" key="1">
    <citation type="submission" date="2021-06" db="EMBL/GenBank/DDBJ databases">
        <authorList>
            <person name="Kallberg Y."/>
            <person name="Tangrot J."/>
            <person name="Rosling A."/>
        </authorList>
    </citation>
    <scope>NUCLEOTIDE SEQUENCE</scope>
    <source>
        <strain evidence="1">UK204</strain>
    </source>
</reference>
<name>A0A9N9HVG7_9GLOM</name>
<accession>A0A9N9HVG7</accession>
<dbReference type="EMBL" id="CAJVPQ010008495">
    <property type="protein sequence ID" value="CAG8707402.1"/>
    <property type="molecule type" value="Genomic_DNA"/>
</dbReference>